<dbReference type="STRING" id="1314778.A0A5C3PDB4"/>
<proteinExistence type="predicted"/>
<organism evidence="1 2">
    <name type="scientific">Polyporus arcularius HHB13444</name>
    <dbReference type="NCBI Taxonomy" id="1314778"/>
    <lineage>
        <taxon>Eukaryota</taxon>
        <taxon>Fungi</taxon>
        <taxon>Dikarya</taxon>
        <taxon>Basidiomycota</taxon>
        <taxon>Agaricomycotina</taxon>
        <taxon>Agaricomycetes</taxon>
        <taxon>Polyporales</taxon>
        <taxon>Polyporaceae</taxon>
        <taxon>Polyporus</taxon>
    </lineage>
</organism>
<dbReference type="InParanoid" id="A0A5C3PDB4"/>
<dbReference type="AlphaFoldDB" id="A0A5C3PDB4"/>
<dbReference type="SUPFAM" id="SSF52058">
    <property type="entry name" value="L domain-like"/>
    <property type="match status" value="1"/>
</dbReference>
<name>A0A5C3PDB4_9APHY</name>
<keyword evidence="2" id="KW-1185">Reference proteome</keyword>
<reference evidence="1 2" key="1">
    <citation type="journal article" date="2019" name="Nat. Ecol. Evol.">
        <title>Megaphylogeny resolves global patterns of mushroom evolution.</title>
        <authorList>
            <person name="Varga T."/>
            <person name="Krizsan K."/>
            <person name="Foldi C."/>
            <person name="Dima B."/>
            <person name="Sanchez-Garcia M."/>
            <person name="Sanchez-Ramirez S."/>
            <person name="Szollosi G.J."/>
            <person name="Szarkandi J.G."/>
            <person name="Papp V."/>
            <person name="Albert L."/>
            <person name="Andreopoulos W."/>
            <person name="Angelini C."/>
            <person name="Antonin V."/>
            <person name="Barry K.W."/>
            <person name="Bougher N.L."/>
            <person name="Buchanan P."/>
            <person name="Buyck B."/>
            <person name="Bense V."/>
            <person name="Catcheside P."/>
            <person name="Chovatia M."/>
            <person name="Cooper J."/>
            <person name="Damon W."/>
            <person name="Desjardin D."/>
            <person name="Finy P."/>
            <person name="Geml J."/>
            <person name="Haridas S."/>
            <person name="Hughes K."/>
            <person name="Justo A."/>
            <person name="Karasinski D."/>
            <person name="Kautmanova I."/>
            <person name="Kiss B."/>
            <person name="Kocsube S."/>
            <person name="Kotiranta H."/>
            <person name="LaButti K.M."/>
            <person name="Lechner B.E."/>
            <person name="Liimatainen K."/>
            <person name="Lipzen A."/>
            <person name="Lukacs Z."/>
            <person name="Mihaltcheva S."/>
            <person name="Morgado L.N."/>
            <person name="Niskanen T."/>
            <person name="Noordeloos M.E."/>
            <person name="Ohm R.A."/>
            <person name="Ortiz-Santana B."/>
            <person name="Ovrebo C."/>
            <person name="Racz N."/>
            <person name="Riley R."/>
            <person name="Savchenko A."/>
            <person name="Shiryaev A."/>
            <person name="Soop K."/>
            <person name="Spirin V."/>
            <person name="Szebenyi C."/>
            <person name="Tomsovsky M."/>
            <person name="Tulloss R.E."/>
            <person name="Uehling J."/>
            <person name="Grigoriev I.V."/>
            <person name="Vagvolgyi C."/>
            <person name="Papp T."/>
            <person name="Martin F.M."/>
            <person name="Miettinen O."/>
            <person name="Hibbett D.S."/>
            <person name="Nagy L.G."/>
        </authorList>
    </citation>
    <scope>NUCLEOTIDE SEQUENCE [LARGE SCALE GENOMIC DNA]</scope>
    <source>
        <strain evidence="1 2">HHB13444</strain>
    </source>
</reference>
<evidence type="ECO:0000313" key="1">
    <source>
        <dbReference type="EMBL" id="TFK87302.1"/>
    </source>
</evidence>
<dbReference type="EMBL" id="ML211159">
    <property type="protein sequence ID" value="TFK87302.1"/>
    <property type="molecule type" value="Genomic_DNA"/>
</dbReference>
<gene>
    <name evidence="1" type="ORF">K466DRAFT_663111</name>
</gene>
<accession>A0A5C3PDB4</accession>
<sequence>MTSHIFYEPAMSTLWHTLHTIVPLFYTLPTDLCIMDNEERRYTSSEGYTGTPSTIIRFARVPVPNDFARWKKYSSYVKQILDRSPDDHLLPTVSPAALSSLALYGPRPLAPCLTTLSFQDYELRGSPGYAMRFFADTLTSIRLTLSNPCLEFPIYIEYLNKYAKKLEILALQYDPKAPSSWPNTYHCASFCSLGLLELSHLRGLRLTNIYTRPSAIRELASLPLLEQLDLSLKASYGFRDGRARTRGVQIEFSALRELTLHVNDFSLPLTVLGNISAPWLKDLSIICTSDPSSDPDCIVSTSLIESVFGAIAAHSSLQRLCFWINPVQPPCNLSAAVRPLLGLPNITLLAMVNWIAITVDDATLDAMSRAWPRLECLNLHQASRYAINAGGDAAPVHREAFPTSPKATLCGLIPLALHCLRLHTISLDIDTDLPASVATSPSIPPPMHDIDFGLFCTHSRRVPEPRLPRVLPENSALIRLYVGVYARARDPERIATLLSAIFPCLERVAYGFEDGNDRSEGWYLLEYFLTDFRLVREQERRWCRKAIPAGSAPD</sequence>
<dbReference type="Gene3D" id="3.80.10.10">
    <property type="entry name" value="Ribonuclease Inhibitor"/>
    <property type="match status" value="1"/>
</dbReference>
<dbReference type="Proteomes" id="UP000308197">
    <property type="component" value="Unassembled WGS sequence"/>
</dbReference>
<evidence type="ECO:0000313" key="2">
    <source>
        <dbReference type="Proteomes" id="UP000308197"/>
    </source>
</evidence>
<dbReference type="InterPro" id="IPR032675">
    <property type="entry name" value="LRR_dom_sf"/>
</dbReference>
<evidence type="ECO:0008006" key="3">
    <source>
        <dbReference type="Google" id="ProtNLM"/>
    </source>
</evidence>
<protein>
    <recommendedName>
        <fullName evidence="3">F-box domain-containing protein</fullName>
    </recommendedName>
</protein>